<dbReference type="Pfam" id="PF13409">
    <property type="entry name" value="GST_N_2"/>
    <property type="match status" value="1"/>
</dbReference>
<evidence type="ECO:0000259" key="1">
    <source>
        <dbReference type="Pfam" id="PF13409"/>
    </source>
</evidence>
<dbReference type="InterPro" id="IPR036249">
    <property type="entry name" value="Thioredoxin-like_sf"/>
</dbReference>
<dbReference type="InParanoid" id="A0A0D1YV99"/>
<gene>
    <name evidence="3" type="ORF">PV09_04336</name>
</gene>
<keyword evidence="4" id="KW-1185">Reference proteome</keyword>
<dbReference type="EMBL" id="KN847540">
    <property type="protein sequence ID" value="KIW04587.1"/>
    <property type="molecule type" value="Genomic_DNA"/>
</dbReference>
<dbReference type="Gene3D" id="1.20.1050.10">
    <property type="match status" value="1"/>
</dbReference>
<evidence type="ECO:0008006" key="5">
    <source>
        <dbReference type="Google" id="ProtNLM"/>
    </source>
</evidence>
<dbReference type="VEuPathDB" id="FungiDB:PV09_04336"/>
<evidence type="ECO:0000313" key="4">
    <source>
        <dbReference type="Proteomes" id="UP000053259"/>
    </source>
</evidence>
<proteinExistence type="predicted"/>
<dbReference type="OrthoDB" id="4951845at2759"/>
<feature type="domain" description="GST N-terminal" evidence="1">
    <location>
        <begin position="23"/>
        <end position="98"/>
    </location>
</feature>
<dbReference type="AlphaFoldDB" id="A0A0D1YV99"/>
<organism evidence="3 4">
    <name type="scientific">Verruconis gallopava</name>
    <dbReference type="NCBI Taxonomy" id="253628"/>
    <lineage>
        <taxon>Eukaryota</taxon>
        <taxon>Fungi</taxon>
        <taxon>Dikarya</taxon>
        <taxon>Ascomycota</taxon>
        <taxon>Pezizomycotina</taxon>
        <taxon>Dothideomycetes</taxon>
        <taxon>Pleosporomycetidae</taxon>
        <taxon>Venturiales</taxon>
        <taxon>Sympoventuriaceae</taxon>
        <taxon>Verruconis</taxon>
    </lineage>
</organism>
<evidence type="ECO:0000313" key="3">
    <source>
        <dbReference type="EMBL" id="KIW04587.1"/>
    </source>
</evidence>
<dbReference type="Proteomes" id="UP000053259">
    <property type="component" value="Unassembled WGS sequence"/>
</dbReference>
<evidence type="ECO:0000259" key="2">
    <source>
        <dbReference type="Pfam" id="PF22041"/>
    </source>
</evidence>
<dbReference type="STRING" id="253628.A0A0D1YV99"/>
<dbReference type="Pfam" id="PF22041">
    <property type="entry name" value="GST_C_7"/>
    <property type="match status" value="1"/>
</dbReference>
<dbReference type="GeneID" id="27312309"/>
<protein>
    <recommendedName>
        <fullName evidence="5">GST N-terminal domain-containing protein</fullName>
    </recommendedName>
</protein>
<dbReference type="Gene3D" id="3.40.30.10">
    <property type="entry name" value="Glutaredoxin"/>
    <property type="match status" value="1"/>
</dbReference>
<name>A0A0D1YV99_9PEZI</name>
<dbReference type="InterPro" id="IPR054416">
    <property type="entry name" value="GST_UstS-like_C"/>
</dbReference>
<dbReference type="SUPFAM" id="SSF52833">
    <property type="entry name" value="Thioredoxin-like"/>
    <property type="match status" value="1"/>
</dbReference>
<accession>A0A0D1YV99</accession>
<dbReference type="InterPro" id="IPR004045">
    <property type="entry name" value="Glutathione_S-Trfase_N"/>
</dbReference>
<sequence length="257" mass="28982">MTETRPILFYDIASGRPVRSYAPNPTKTRYALNFKKAFYTTQWVELPDVAKTRRDILKVPPSRSHFDGSDYYTLPVIHDTSNDTKVGDSFDIAVYLDEIYPAPNPPLIPPSSVAIMRAWNTKCDAVFSGASNTFGSIGLMYAHGLPFNPETAEQSKSNFVAKVPGMTCWDDFDLKGEARTATLEGFQQDMKELGSYFRKRDEGPYLEGKIPTYADLILGGWLKLLSVALPEWDQVATWDDGLWGMLHDTLQREYGQE</sequence>
<feature type="domain" description="Glutathione S-transferase UstS-like C-terminal" evidence="2">
    <location>
        <begin position="171"/>
        <end position="251"/>
    </location>
</feature>
<reference evidence="3 4" key="1">
    <citation type="submission" date="2015-01" db="EMBL/GenBank/DDBJ databases">
        <title>The Genome Sequence of Ochroconis gallopava CBS43764.</title>
        <authorList>
            <consortium name="The Broad Institute Genomics Platform"/>
            <person name="Cuomo C."/>
            <person name="de Hoog S."/>
            <person name="Gorbushina A."/>
            <person name="Stielow B."/>
            <person name="Teixiera M."/>
            <person name="Abouelleil A."/>
            <person name="Chapman S.B."/>
            <person name="Priest M."/>
            <person name="Young S.K."/>
            <person name="Wortman J."/>
            <person name="Nusbaum C."/>
            <person name="Birren B."/>
        </authorList>
    </citation>
    <scope>NUCLEOTIDE SEQUENCE [LARGE SCALE GENOMIC DNA]</scope>
    <source>
        <strain evidence="3 4">CBS 43764</strain>
    </source>
</reference>
<dbReference type="HOGENOM" id="CLU_011226_4_1_1"/>
<dbReference type="RefSeq" id="XP_016214456.1">
    <property type="nucleotide sequence ID" value="XM_016357664.1"/>
</dbReference>